<protein>
    <submittedName>
        <fullName evidence="1">Uncharacterized protein</fullName>
    </submittedName>
</protein>
<dbReference type="PANTHER" id="PTHR47331:SF6">
    <property type="entry name" value="DOUBLECORTIN DOMAIN-CONTAINING PROTEIN"/>
    <property type="match status" value="1"/>
</dbReference>
<evidence type="ECO:0000313" key="1">
    <source>
        <dbReference type="EMBL" id="CAB4008854.1"/>
    </source>
</evidence>
<keyword evidence="2" id="KW-1185">Reference proteome</keyword>
<organism evidence="1 2">
    <name type="scientific">Paramuricea clavata</name>
    <name type="common">Red gorgonian</name>
    <name type="synonym">Violescent sea-whip</name>
    <dbReference type="NCBI Taxonomy" id="317549"/>
    <lineage>
        <taxon>Eukaryota</taxon>
        <taxon>Metazoa</taxon>
        <taxon>Cnidaria</taxon>
        <taxon>Anthozoa</taxon>
        <taxon>Octocorallia</taxon>
        <taxon>Malacalcyonacea</taxon>
        <taxon>Plexauridae</taxon>
        <taxon>Paramuricea</taxon>
    </lineage>
</organism>
<evidence type="ECO:0000313" key="2">
    <source>
        <dbReference type="Proteomes" id="UP001152795"/>
    </source>
</evidence>
<dbReference type="OrthoDB" id="5981508at2759"/>
<dbReference type="PANTHER" id="PTHR47331">
    <property type="entry name" value="PHD-TYPE DOMAIN-CONTAINING PROTEIN"/>
    <property type="match status" value="1"/>
</dbReference>
<gene>
    <name evidence="1" type="ORF">PACLA_8A010362</name>
</gene>
<comment type="caution">
    <text evidence="1">The sequence shown here is derived from an EMBL/GenBank/DDBJ whole genome shotgun (WGS) entry which is preliminary data.</text>
</comment>
<feature type="non-terminal residue" evidence="1">
    <location>
        <position position="1"/>
    </location>
</feature>
<proteinExistence type="predicted"/>
<dbReference type="AlphaFoldDB" id="A0A6S7HTJ4"/>
<name>A0A6S7HTJ4_PARCT</name>
<dbReference type="Pfam" id="PF05380">
    <property type="entry name" value="Peptidase_A17"/>
    <property type="match status" value="1"/>
</dbReference>
<dbReference type="InterPro" id="IPR008042">
    <property type="entry name" value="Retrotrans_Pao"/>
</dbReference>
<dbReference type="Proteomes" id="UP001152795">
    <property type="component" value="Unassembled WGS sequence"/>
</dbReference>
<dbReference type="EMBL" id="CACRXK020006252">
    <property type="protein sequence ID" value="CAB4008854.1"/>
    <property type="molecule type" value="Genomic_DNA"/>
</dbReference>
<reference evidence="1" key="1">
    <citation type="submission" date="2020-04" db="EMBL/GenBank/DDBJ databases">
        <authorList>
            <person name="Alioto T."/>
            <person name="Alioto T."/>
            <person name="Gomez Garrido J."/>
        </authorList>
    </citation>
    <scope>NUCLEOTIDE SEQUENCE</scope>
    <source>
        <strain evidence="1">A484AB</strain>
    </source>
</reference>
<accession>A0A6S7HTJ4</accession>
<sequence length="343" mass="38656">GPEADGGDRETAQAMLVGKKSGRVRVLLDSGSQRTFVTVKVAKALGCEVVRVENLSIGTFGQRALDSELRSVVRLICGCCKGIVEVRNPLVDFTKFWDLESIGIKDQNSDVHESVISDLKFSGTRYSVGLPWRESQDPLPTNYELSLKRMKGQIKRLNKDPVLLGDLRERWEKWLKDFSEAKWVTVERYASVSDNSLGQSSGAKYWLHGFGDASKRAYCAVIYLVTIVNDKAQVKLVASKTRVSPIKELSIPRLELMAARILAQLMDAVRQALEVEYKFEGVRYWTDSKTVLCWISNTGSWKQFVQHRVDEILRISSKRDWGHCPGIENPADLGVERGFNNRT</sequence>